<organism evidence="1 2">
    <name type="scientific">Emticicia aquatica</name>
    <dbReference type="NCBI Taxonomy" id="1681835"/>
    <lineage>
        <taxon>Bacteria</taxon>
        <taxon>Pseudomonadati</taxon>
        <taxon>Bacteroidota</taxon>
        <taxon>Cytophagia</taxon>
        <taxon>Cytophagales</taxon>
        <taxon>Leadbetterellaceae</taxon>
        <taxon>Emticicia</taxon>
    </lineage>
</organism>
<sequence length="120" mass="13638">MKSIKWCWILFVLGFWGCLNTKGVNPNMCRADENILVSFKSDILPIIKKECLQCHDSKNHFDGLIIETYQQVYSSANSGELYNSIVSVNGYSPKMPKGGKLSDCDVAIIKKWIDQKMENN</sequence>
<dbReference type="Proteomes" id="UP000837932">
    <property type="component" value="Unassembled WGS sequence"/>
</dbReference>
<evidence type="ECO:0000313" key="2">
    <source>
        <dbReference type="Proteomes" id="UP000837932"/>
    </source>
</evidence>
<gene>
    <name evidence="1" type="ORF">EMA8858_02478</name>
</gene>
<dbReference type="RefSeq" id="WP_238806907.1">
    <property type="nucleotide sequence ID" value="NZ_CAKLPY010000002.1"/>
</dbReference>
<proteinExistence type="predicted"/>
<dbReference type="EMBL" id="CAKLPY010000002">
    <property type="protein sequence ID" value="CAH0996346.1"/>
    <property type="molecule type" value="Genomic_DNA"/>
</dbReference>
<evidence type="ECO:0008006" key="3">
    <source>
        <dbReference type="Google" id="ProtNLM"/>
    </source>
</evidence>
<accession>A0ABM9AR10</accession>
<comment type="caution">
    <text evidence="1">The sequence shown here is derived from an EMBL/GenBank/DDBJ whole genome shotgun (WGS) entry which is preliminary data.</text>
</comment>
<reference evidence="1" key="1">
    <citation type="submission" date="2021-12" db="EMBL/GenBank/DDBJ databases">
        <authorList>
            <person name="Rodrigo-Torres L."/>
            <person name="Arahal R. D."/>
            <person name="Lucena T."/>
        </authorList>
    </citation>
    <scope>NUCLEOTIDE SEQUENCE</scope>
    <source>
        <strain evidence="1">CECT 8858</strain>
    </source>
</reference>
<name>A0ABM9AR10_9BACT</name>
<protein>
    <recommendedName>
        <fullName evidence="3">Cytochrome c domain-containing protein</fullName>
    </recommendedName>
</protein>
<evidence type="ECO:0000313" key="1">
    <source>
        <dbReference type="EMBL" id="CAH0996346.1"/>
    </source>
</evidence>
<keyword evidence="2" id="KW-1185">Reference proteome</keyword>